<keyword evidence="1" id="KW-0489">Methyltransferase</keyword>
<dbReference type="GO" id="GO:0008171">
    <property type="term" value="F:O-methyltransferase activity"/>
    <property type="evidence" value="ECO:0007669"/>
    <property type="project" value="InterPro"/>
</dbReference>
<reference evidence="7 8" key="1">
    <citation type="submission" date="2020-08" db="EMBL/GenBank/DDBJ databases">
        <title>Sequencing the genomes of 1000 actinobacteria strains.</title>
        <authorList>
            <person name="Klenk H.-P."/>
        </authorList>
    </citation>
    <scope>NUCLEOTIDE SEQUENCE [LARGE SCALE GENOMIC DNA]</scope>
    <source>
        <strain evidence="7 8">DSM 45784</strain>
    </source>
</reference>
<dbReference type="EMBL" id="JACHND010000001">
    <property type="protein sequence ID" value="MBB4702347.1"/>
    <property type="molecule type" value="Genomic_DNA"/>
</dbReference>
<dbReference type="PANTHER" id="PTHR43712">
    <property type="entry name" value="PUTATIVE (AFU_ORTHOLOGUE AFUA_4G14580)-RELATED"/>
    <property type="match status" value="1"/>
</dbReference>
<evidence type="ECO:0000256" key="1">
    <source>
        <dbReference type="ARBA" id="ARBA00022603"/>
    </source>
</evidence>
<evidence type="ECO:0000256" key="2">
    <source>
        <dbReference type="ARBA" id="ARBA00022679"/>
    </source>
</evidence>
<evidence type="ECO:0000256" key="3">
    <source>
        <dbReference type="ARBA" id="ARBA00022691"/>
    </source>
</evidence>
<proteinExistence type="predicted"/>
<name>A0A7W7D8T1_9ACTN</name>
<comment type="caution">
    <text evidence="7">The sequence shown here is derived from an EMBL/GenBank/DDBJ whole genome shotgun (WGS) entry which is preliminary data.</text>
</comment>
<evidence type="ECO:0000256" key="4">
    <source>
        <dbReference type="PIRSR" id="PIRSR005739-1"/>
    </source>
</evidence>
<feature type="active site" description="Proton acceptor" evidence="4">
    <location>
        <position position="254"/>
    </location>
</feature>
<feature type="domain" description="O-methyltransferase C-terminal" evidence="5">
    <location>
        <begin position="128"/>
        <end position="322"/>
    </location>
</feature>
<evidence type="ECO:0000313" key="8">
    <source>
        <dbReference type="Proteomes" id="UP000542210"/>
    </source>
</evidence>
<feature type="domain" description="O-methyltransferase dimerisation" evidence="6">
    <location>
        <begin position="25"/>
        <end position="97"/>
    </location>
</feature>
<dbReference type="GO" id="GO:0032259">
    <property type="term" value="P:methylation"/>
    <property type="evidence" value="ECO:0007669"/>
    <property type="project" value="UniProtKB-KW"/>
</dbReference>
<dbReference type="Gene3D" id="1.10.10.10">
    <property type="entry name" value="Winged helix-like DNA-binding domain superfamily/Winged helix DNA-binding domain"/>
    <property type="match status" value="1"/>
</dbReference>
<sequence length="348" mass="37660">MEGRHEEDSATVDGRASASFLIDEALMFYYTAALRAIAATGVADHLADGPRTVEDLARRTGVNTQSLYRALRVSATRGIFEELDDGRFRLTPTGDALRTDAALSARAAVLMLTDQSMWRPAGEMERCLQRGGPAFDDIFGMPFFDYFAQDQATAAIFHHGMAAMSAQENAPIAAACEFPDSGVVVDVGGGQGGLLLEVLGRRDGLRGVLFDAEHVLRHHLLDVAEAGGRWELAVGDFFTGVPKGDVYLLKRILHDWEDDQCVTILRNCRTAMRPGGRILVIDAVVPPGNAPHQAKLVDLLLMASLVGRERTAQEFSQLFEAADLQLSRVVPTGTVLSIVEATPKDPNG</sequence>
<keyword evidence="2" id="KW-0808">Transferase</keyword>
<organism evidence="7 8">
    <name type="scientific">Sphaerisporangium siamense</name>
    <dbReference type="NCBI Taxonomy" id="795645"/>
    <lineage>
        <taxon>Bacteria</taxon>
        <taxon>Bacillati</taxon>
        <taxon>Actinomycetota</taxon>
        <taxon>Actinomycetes</taxon>
        <taxon>Streptosporangiales</taxon>
        <taxon>Streptosporangiaceae</taxon>
        <taxon>Sphaerisporangium</taxon>
    </lineage>
</organism>
<dbReference type="Gene3D" id="3.40.50.150">
    <property type="entry name" value="Vaccinia Virus protein VP39"/>
    <property type="match status" value="1"/>
</dbReference>
<dbReference type="Pfam" id="PF08100">
    <property type="entry name" value="Dimerisation"/>
    <property type="match status" value="1"/>
</dbReference>
<keyword evidence="3" id="KW-0949">S-adenosyl-L-methionine</keyword>
<evidence type="ECO:0000313" key="7">
    <source>
        <dbReference type="EMBL" id="MBB4702347.1"/>
    </source>
</evidence>
<dbReference type="InterPro" id="IPR036388">
    <property type="entry name" value="WH-like_DNA-bd_sf"/>
</dbReference>
<dbReference type="PANTHER" id="PTHR43712:SF2">
    <property type="entry name" value="O-METHYLTRANSFERASE CICE"/>
    <property type="match status" value="1"/>
</dbReference>
<evidence type="ECO:0008006" key="9">
    <source>
        <dbReference type="Google" id="ProtNLM"/>
    </source>
</evidence>
<dbReference type="Pfam" id="PF00891">
    <property type="entry name" value="Methyltransf_2"/>
    <property type="match status" value="1"/>
</dbReference>
<dbReference type="RefSeq" id="WP_184882040.1">
    <property type="nucleotide sequence ID" value="NZ_BOOV01000040.1"/>
</dbReference>
<dbReference type="SUPFAM" id="SSF53335">
    <property type="entry name" value="S-adenosyl-L-methionine-dependent methyltransferases"/>
    <property type="match status" value="1"/>
</dbReference>
<dbReference type="InterPro" id="IPR012967">
    <property type="entry name" value="COMT_dimerisation"/>
</dbReference>
<evidence type="ECO:0000259" key="6">
    <source>
        <dbReference type="Pfam" id="PF08100"/>
    </source>
</evidence>
<keyword evidence="8" id="KW-1185">Reference proteome</keyword>
<protein>
    <recommendedName>
        <fullName evidence="9">SAM-dependent methyltransferase</fullName>
    </recommendedName>
</protein>
<accession>A0A7W7D8T1</accession>
<dbReference type="AlphaFoldDB" id="A0A7W7D8T1"/>
<dbReference type="InterPro" id="IPR001077">
    <property type="entry name" value="COMT_C"/>
</dbReference>
<dbReference type="InterPro" id="IPR016461">
    <property type="entry name" value="COMT-like"/>
</dbReference>
<dbReference type="GO" id="GO:0046983">
    <property type="term" value="F:protein dimerization activity"/>
    <property type="evidence" value="ECO:0007669"/>
    <property type="project" value="InterPro"/>
</dbReference>
<dbReference type="InterPro" id="IPR036390">
    <property type="entry name" value="WH_DNA-bd_sf"/>
</dbReference>
<dbReference type="SUPFAM" id="SSF46785">
    <property type="entry name" value="Winged helix' DNA-binding domain"/>
    <property type="match status" value="1"/>
</dbReference>
<dbReference type="PIRSF" id="PIRSF005739">
    <property type="entry name" value="O-mtase"/>
    <property type="match status" value="1"/>
</dbReference>
<gene>
    <name evidence="7" type="ORF">BJ982_003891</name>
</gene>
<dbReference type="Proteomes" id="UP000542210">
    <property type="component" value="Unassembled WGS sequence"/>
</dbReference>
<dbReference type="InterPro" id="IPR029063">
    <property type="entry name" value="SAM-dependent_MTases_sf"/>
</dbReference>
<dbReference type="PROSITE" id="PS51683">
    <property type="entry name" value="SAM_OMT_II"/>
    <property type="match status" value="1"/>
</dbReference>
<evidence type="ECO:0000259" key="5">
    <source>
        <dbReference type="Pfam" id="PF00891"/>
    </source>
</evidence>